<evidence type="ECO:0000256" key="5">
    <source>
        <dbReference type="ARBA" id="ARBA00022989"/>
    </source>
</evidence>
<evidence type="ECO:0000256" key="2">
    <source>
        <dbReference type="ARBA" id="ARBA00022448"/>
    </source>
</evidence>
<evidence type="ECO:0000256" key="1">
    <source>
        <dbReference type="ARBA" id="ARBA00004651"/>
    </source>
</evidence>
<dbReference type="CDD" id="cd06261">
    <property type="entry name" value="TM_PBP2"/>
    <property type="match status" value="1"/>
</dbReference>
<dbReference type="SUPFAM" id="SSF161098">
    <property type="entry name" value="MetI-like"/>
    <property type="match status" value="1"/>
</dbReference>
<dbReference type="EMBL" id="SMRT01000002">
    <property type="protein sequence ID" value="TDF99741.1"/>
    <property type="molecule type" value="Genomic_DNA"/>
</dbReference>
<feature type="transmembrane region" description="Helical" evidence="7">
    <location>
        <begin position="259"/>
        <end position="278"/>
    </location>
</feature>
<dbReference type="InterPro" id="IPR000515">
    <property type="entry name" value="MetI-like"/>
</dbReference>
<proteinExistence type="inferred from homology"/>
<dbReference type="PANTHER" id="PTHR43744:SF9">
    <property type="entry name" value="POLYGALACTURONAN_RHAMNOGALACTURONAN TRANSPORT SYSTEM PERMEASE PROTEIN YTCP"/>
    <property type="match status" value="1"/>
</dbReference>
<sequence length="293" mass="32592">MGETNNMNKAYTSLSSRVFDVINILFLLLLVSTMIIPFLNTFALAFSTNFASMQPGIVLWPKEFSIEGFSTVWNRMQLYLPFTNNVIVTVVGTVGHVLLCAMAGYVLVQPRLPGKKLMVSFILVTMMVPGEAIMIPLYVVNKELGLLNTLSALIISGLVSGFSVLLMRNFFFSVPFEMSESARMDGAGDIRIFFTMYLPLAKAGLATVTLFEFVSRWNQFTPALLYINNHAKYTLQIALKSLIIDTDATSSNFIITTNVRMAGIVIALIPLIIIYPYVQKYFVKGIMIGANKE</sequence>
<evidence type="ECO:0000256" key="3">
    <source>
        <dbReference type="ARBA" id="ARBA00022475"/>
    </source>
</evidence>
<organism evidence="9 10">
    <name type="scientific">Paenibacillus piri</name>
    <dbReference type="NCBI Taxonomy" id="2547395"/>
    <lineage>
        <taxon>Bacteria</taxon>
        <taxon>Bacillati</taxon>
        <taxon>Bacillota</taxon>
        <taxon>Bacilli</taxon>
        <taxon>Bacillales</taxon>
        <taxon>Paenibacillaceae</taxon>
        <taxon>Paenibacillus</taxon>
    </lineage>
</organism>
<feature type="transmembrane region" description="Helical" evidence="7">
    <location>
        <begin position="86"/>
        <end position="108"/>
    </location>
</feature>
<evidence type="ECO:0000256" key="7">
    <source>
        <dbReference type="RuleBase" id="RU363032"/>
    </source>
</evidence>
<feature type="transmembrane region" description="Helical" evidence="7">
    <location>
        <begin position="21"/>
        <end position="46"/>
    </location>
</feature>
<dbReference type="InterPro" id="IPR035906">
    <property type="entry name" value="MetI-like_sf"/>
</dbReference>
<keyword evidence="2 7" id="KW-0813">Transport</keyword>
<reference evidence="9 10" key="1">
    <citation type="submission" date="2019-03" db="EMBL/GenBank/DDBJ databases">
        <title>This is whole genome sequence of Paenibacillus sp MS74 strain.</title>
        <authorList>
            <person name="Trinh H.N."/>
        </authorList>
    </citation>
    <scope>NUCLEOTIDE SEQUENCE [LARGE SCALE GENOMIC DNA]</scope>
    <source>
        <strain evidence="9 10">MS74</strain>
    </source>
</reference>
<comment type="caution">
    <text evidence="9">The sequence shown here is derived from an EMBL/GenBank/DDBJ whole genome shotgun (WGS) entry which is preliminary data.</text>
</comment>
<comment type="subcellular location">
    <subcellularLocation>
        <location evidence="1 7">Cell membrane</location>
        <topology evidence="1 7">Multi-pass membrane protein</topology>
    </subcellularLocation>
</comment>
<feature type="domain" description="ABC transmembrane type-1" evidence="8">
    <location>
        <begin position="82"/>
        <end position="277"/>
    </location>
</feature>
<gene>
    <name evidence="9" type="ORF">E1757_07920</name>
</gene>
<keyword evidence="4 7" id="KW-0812">Transmembrane</keyword>
<dbReference type="AlphaFoldDB" id="A0A4R5KUY5"/>
<evidence type="ECO:0000256" key="4">
    <source>
        <dbReference type="ARBA" id="ARBA00022692"/>
    </source>
</evidence>
<dbReference type="OrthoDB" id="9815445at2"/>
<feature type="transmembrane region" description="Helical" evidence="7">
    <location>
        <begin position="120"/>
        <end position="140"/>
    </location>
</feature>
<feature type="transmembrane region" description="Helical" evidence="7">
    <location>
        <begin position="192"/>
        <end position="214"/>
    </location>
</feature>
<keyword evidence="6 7" id="KW-0472">Membrane</keyword>
<evidence type="ECO:0000259" key="8">
    <source>
        <dbReference type="PROSITE" id="PS50928"/>
    </source>
</evidence>
<dbReference type="Gene3D" id="1.10.3720.10">
    <property type="entry name" value="MetI-like"/>
    <property type="match status" value="1"/>
</dbReference>
<dbReference type="GO" id="GO:0055085">
    <property type="term" value="P:transmembrane transport"/>
    <property type="evidence" value="ECO:0007669"/>
    <property type="project" value="InterPro"/>
</dbReference>
<keyword evidence="3" id="KW-1003">Cell membrane</keyword>
<name>A0A4R5KUY5_9BACL</name>
<dbReference type="Pfam" id="PF00528">
    <property type="entry name" value="BPD_transp_1"/>
    <property type="match status" value="1"/>
</dbReference>
<evidence type="ECO:0000256" key="6">
    <source>
        <dbReference type="ARBA" id="ARBA00023136"/>
    </source>
</evidence>
<evidence type="ECO:0000313" key="9">
    <source>
        <dbReference type="EMBL" id="TDF99741.1"/>
    </source>
</evidence>
<evidence type="ECO:0000313" key="10">
    <source>
        <dbReference type="Proteomes" id="UP000295636"/>
    </source>
</evidence>
<keyword evidence="10" id="KW-1185">Reference proteome</keyword>
<feature type="transmembrane region" description="Helical" evidence="7">
    <location>
        <begin position="146"/>
        <end position="171"/>
    </location>
</feature>
<dbReference type="PROSITE" id="PS50928">
    <property type="entry name" value="ABC_TM1"/>
    <property type="match status" value="1"/>
</dbReference>
<comment type="similarity">
    <text evidence="7">Belongs to the binding-protein-dependent transport system permease family.</text>
</comment>
<accession>A0A4R5KUY5</accession>
<dbReference type="PANTHER" id="PTHR43744">
    <property type="entry name" value="ABC TRANSPORTER PERMEASE PROTEIN MG189-RELATED-RELATED"/>
    <property type="match status" value="1"/>
</dbReference>
<dbReference type="Proteomes" id="UP000295636">
    <property type="component" value="Unassembled WGS sequence"/>
</dbReference>
<keyword evidence="5 7" id="KW-1133">Transmembrane helix</keyword>
<protein>
    <submittedName>
        <fullName evidence="9">Carbohydrate ABC transporter permease</fullName>
    </submittedName>
</protein>
<dbReference type="GO" id="GO:0005886">
    <property type="term" value="C:plasma membrane"/>
    <property type="evidence" value="ECO:0007669"/>
    <property type="project" value="UniProtKB-SubCell"/>
</dbReference>